<dbReference type="Proteomes" id="UP000199021">
    <property type="component" value="Unassembled WGS sequence"/>
</dbReference>
<dbReference type="EMBL" id="FOFB01000005">
    <property type="protein sequence ID" value="SEQ05986.1"/>
    <property type="molecule type" value="Genomic_DNA"/>
</dbReference>
<gene>
    <name evidence="1" type="ORF">SAMN05444359_10560</name>
</gene>
<name>A0A1H9CXK9_9BACT</name>
<protein>
    <submittedName>
        <fullName evidence="1">Uncharacterized protein</fullName>
    </submittedName>
</protein>
<sequence>MPIALPNLPLNLRDAPLLSSFLNTPKMRFLLLFLLAVGLFSACTEEVSTSFVEPPMVEEPTITASNFTFRVRDYSVNHAYISSQKVSLDEEYFHHLVLTSSDVYVNNDLRGSSQAIVINFRTRGSSIVGNHPLIREGADRYTAIGVLGYGGKETTEFPQQMEANNGRLSQGLLRIEEDGDSYIIDVDFGSEYQAEDLKGQYVGPIIPLTLPKEEVANPELFQGPNEFSYYGVKHDLNYAYLLPMENHPSNELWYYLYLSTEEIVENNVFVGSSDLLMLVVSSNGELLDGTVAARGESRTYQEEVHGKTVQSAFYCKGLNFTTGTAEADESVETISATVETQGENFLIHFSSAAISGDPVLEGRFRGALQVID</sequence>
<evidence type="ECO:0000313" key="2">
    <source>
        <dbReference type="Proteomes" id="UP000199021"/>
    </source>
</evidence>
<proteinExistence type="predicted"/>
<reference evidence="2" key="1">
    <citation type="submission" date="2016-10" db="EMBL/GenBank/DDBJ databases">
        <authorList>
            <person name="Varghese N."/>
            <person name="Submissions S."/>
        </authorList>
    </citation>
    <scope>NUCLEOTIDE SEQUENCE [LARGE SCALE GENOMIC DNA]</scope>
    <source>
        <strain evidence="2">DSM 24740</strain>
    </source>
</reference>
<dbReference type="InParanoid" id="A0A1H9CXK9"/>
<dbReference type="AlphaFoldDB" id="A0A1H9CXK9"/>
<keyword evidence="2" id="KW-1185">Reference proteome</keyword>
<evidence type="ECO:0000313" key="1">
    <source>
        <dbReference type="EMBL" id="SEQ05986.1"/>
    </source>
</evidence>
<organism evidence="1 2">
    <name type="scientific">Neolewinella agarilytica</name>
    <dbReference type="NCBI Taxonomy" id="478744"/>
    <lineage>
        <taxon>Bacteria</taxon>
        <taxon>Pseudomonadati</taxon>
        <taxon>Bacteroidota</taxon>
        <taxon>Saprospiria</taxon>
        <taxon>Saprospirales</taxon>
        <taxon>Lewinellaceae</taxon>
        <taxon>Neolewinella</taxon>
    </lineage>
</organism>
<accession>A0A1H9CXK9</accession>
<dbReference type="STRING" id="478744.SAMN05444359_10560"/>